<accession>A0ABV7IRW2</accession>
<evidence type="ECO:0000313" key="1">
    <source>
        <dbReference type="EMBL" id="MFC3175044.1"/>
    </source>
</evidence>
<organism evidence="1 2">
    <name type="scientific">Novosphingobium bradum</name>
    <dbReference type="NCBI Taxonomy" id="1737444"/>
    <lineage>
        <taxon>Bacteria</taxon>
        <taxon>Pseudomonadati</taxon>
        <taxon>Pseudomonadota</taxon>
        <taxon>Alphaproteobacteria</taxon>
        <taxon>Sphingomonadales</taxon>
        <taxon>Sphingomonadaceae</taxon>
        <taxon>Novosphingobium</taxon>
    </lineage>
</organism>
<keyword evidence="2" id="KW-1185">Reference proteome</keyword>
<dbReference type="RefSeq" id="WP_379510419.1">
    <property type="nucleotide sequence ID" value="NZ_JBHRTQ010000010.1"/>
</dbReference>
<dbReference type="EMBL" id="JBHRTQ010000010">
    <property type="protein sequence ID" value="MFC3175044.1"/>
    <property type="molecule type" value="Genomic_DNA"/>
</dbReference>
<dbReference type="Proteomes" id="UP001595604">
    <property type="component" value="Unassembled WGS sequence"/>
</dbReference>
<proteinExistence type="predicted"/>
<gene>
    <name evidence="1" type="ORF">ACFOD9_12365</name>
</gene>
<sequence length="48" mass="4798">MGLFRADFFRSLAAGFVLGALGLAAVMGTGGFTDTVAPPAIAAPAERN</sequence>
<evidence type="ECO:0000313" key="2">
    <source>
        <dbReference type="Proteomes" id="UP001595604"/>
    </source>
</evidence>
<protein>
    <submittedName>
        <fullName evidence="1">Uncharacterized protein</fullName>
    </submittedName>
</protein>
<comment type="caution">
    <text evidence="1">The sequence shown here is derived from an EMBL/GenBank/DDBJ whole genome shotgun (WGS) entry which is preliminary data.</text>
</comment>
<reference evidence="2" key="1">
    <citation type="journal article" date="2019" name="Int. J. Syst. Evol. Microbiol.">
        <title>The Global Catalogue of Microorganisms (GCM) 10K type strain sequencing project: providing services to taxonomists for standard genome sequencing and annotation.</title>
        <authorList>
            <consortium name="The Broad Institute Genomics Platform"/>
            <consortium name="The Broad Institute Genome Sequencing Center for Infectious Disease"/>
            <person name="Wu L."/>
            <person name="Ma J."/>
        </authorList>
    </citation>
    <scope>NUCLEOTIDE SEQUENCE [LARGE SCALE GENOMIC DNA]</scope>
    <source>
        <strain evidence="2">KCTC 42984</strain>
    </source>
</reference>
<name>A0ABV7IRW2_9SPHN</name>